<sequence length="165" mass="17061">MPKLTPVLGNPHSAVRVCSLLILTFSCFVACDSDATLGPSSNVVVGRIYAGHGFTCGIAEGGTGLCWGINDEGQLGVGGDILFGSALRIVSQDLRFVELSTKAAGRHVCGITTSEEAYCWGESDFGQLGNGSSIFRIGPQLVSGGLTFVSIAAGWRSSWGITTDG</sequence>
<gene>
    <name evidence="2" type="ORF">METZ01_LOCUS297385</name>
</gene>
<dbReference type="PROSITE" id="PS51257">
    <property type="entry name" value="PROKAR_LIPOPROTEIN"/>
    <property type="match status" value="1"/>
</dbReference>
<dbReference type="SUPFAM" id="SSF50985">
    <property type="entry name" value="RCC1/BLIP-II"/>
    <property type="match status" value="1"/>
</dbReference>
<dbReference type="InterPro" id="IPR009091">
    <property type="entry name" value="RCC1/BLIP-II"/>
</dbReference>
<dbReference type="PROSITE" id="PS50012">
    <property type="entry name" value="RCC1_3"/>
    <property type="match status" value="1"/>
</dbReference>
<evidence type="ECO:0000256" key="1">
    <source>
        <dbReference type="ARBA" id="ARBA00022737"/>
    </source>
</evidence>
<dbReference type="Gene3D" id="2.130.10.30">
    <property type="entry name" value="Regulator of chromosome condensation 1/beta-lactamase-inhibitor protein II"/>
    <property type="match status" value="1"/>
</dbReference>
<dbReference type="AlphaFoldDB" id="A0A382MBA7"/>
<keyword evidence="1" id="KW-0677">Repeat</keyword>
<dbReference type="PANTHER" id="PTHR22870:SF408">
    <property type="entry name" value="OS09G0560450 PROTEIN"/>
    <property type="match status" value="1"/>
</dbReference>
<dbReference type="InterPro" id="IPR051210">
    <property type="entry name" value="Ub_ligase/GEF_domain"/>
</dbReference>
<dbReference type="InterPro" id="IPR000408">
    <property type="entry name" value="Reg_chr_condens"/>
</dbReference>
<proteinExistence type="predicted"/>
<evidence type="ECO:0000313" key="2">
    <source>
        <dbReference type="EMBL" id="SVC44531.1"/>
    </source>
</evidence>
<feature type="non-terminal residue" evidence="2">
    <location>
        <position position="165"/>
    </location>
</feature>
<dbReference type="PANTHER" id="PTHR22870">
    <property type="entry name" value="REGULATOR OF CHROMOSOME CONDENSATION"/>
    <property type="match status" value="1"/>
</dbReference>
<name>A0A382MBA7_9ZZZZ</name>
<dbReference type="EMBL" id="UINC01091622">
    <property type="protein sequence ID" value="SVC44531.1"/>
    <property type="molecule type" value="Genomic_DNA"/>
</dbReference>
<accession>A0A382MBA7</accession>
<dbReference type="Pfam" id="PF00415">
    <property type="entry name" value="RCC1"/>
    <property type="match status" value="1"/>
</dbReference>
<organism evidence="2">
    <name type="scientific">marine metagenome</name>
    <dbReference type="NCBI Taxonomy" id="408172"/>
    <lineage>
        <taxon>unclassified sequences</taxon>
        <taxon>metagenomes</taxon>
        <taxon>ecological metagenomes</taxon>
    </lineage>
</organism>
<protein>
    <submittedName>
        <fullName evidence="2">Uncharacterized protein</fullName>
    </submittedName>
</protein>
<reference evidence="2" key="1">
    <citation type="submission" date="2018-05" db="EMBL/GenBank/DDBJ databases">
        <authorList>
            <person name="Lanie J.A."/>
            <person name="Ng W.-L."/>
            <person name="Kazmierczak K.M."/>
            <person name="Andrzejewski T.M."/>
            <person name="Davidsen T.M."/>
            <person name="Wayne K.J."/>
            <person name="Tettelin H."/>
            <person name="Glass J.I."/>
            <person name="Rusch D."/>
            <person name="Podicherti R."/>
            <person name="Tsui H.-C.T."/>
            <person name="Winkler M.E."/>
        </authorList>
    </citation>
    <scope>NUCLEOTIDE SEQUENCE</scope>
</reference>